<protein>
    <recommendedName>
        <fullName evidence="8">Guanidinium exporter</fullName>
    </recommendedName>
</protein>
<evidence type="ECO:0000256" key="2">
    <source>
        <dbReference type="ARBA" id="ARBA00022448"/>
    </source>
</evidence>
<evidence type="ECO:0000256" key="4">
    <source>
        <dbReference type="ARBA" id="ARBA00022692"/>
    </source>
</evidence>
<feature type="transmembrane region" description="Helical" evidence="10">
    <location>
        <begin position="29"/>
        <end position="49"/>
    </location>
</feature>
<evidence type="ECO:0000256" key="9">
    <source>
        <dbReference type="RuleBase" id="RU003942"/>
    </source>
</evidence>
<name>A0ABV7ELI3_9GAMM</name>
<dbReference type="Proteomes" id="UP001595462">
    <property type="component" value="Unassembled WGS sequence"/>
</dbReference>
<dbReference type="Pfam" id="PF00893">
    <property type="entry name" value="Multi_Drug_Res"/>
    <property type="match status" value="1"/>
</dbReference>
<dbReference type="InterPro" id="IPR000390">
    <property type="entry name" value="Small_drug/metabolite_transptr"/>
</dbReference>
<keyword evidence="6 10" id="KW-0472">Membrane</keyword>
<accession>A0ABV7ELI3</accession>
<organism evidence="11 12">
    <name type="scientific">Salinisphaera aquimarina</name>
    <dbReference type="NCBI Taxonomy" id="2094031"/>
    <lineage>
        <taxon>Bacteria</taxon>
        <taxon>Pseudomonadati</taxon>
        <taxon>Pseudomonadota</taxon>
        <taxon>Gammaproteobacteria</taxon>
        <taxon>Salinisphaerales</taxon>
        <taxon>Salinisphaeraceae</taxon>
        <taxon>Salinisphaera</taxon>
    </lineage>
</organism>
<gene>
    <name evidence="11" type="ORF">ACFOSU_06635</name>
</gene>
<evidence type="ECO:0000256" key="8">
    <source>
        <dbReference type="ARBA" id="ARBA00039168"/>
    </source>
</evidence>
<dbReference type="InterPro" id="IPR037185">
    <property type="entry name" value="EmrE-like"/>
</dbReference>
<comment type="subcellular location">
    <subcellularLocation>
        <location evidence="1 9">Cell membrane</location>
        <topology evidence="1 9">Multi-pass membrane protein</topology>
    </subcellularLocation>
</comment>
<keyword evidence="12" id="KW-1185">Reference proteome</keyword>
<keyword evidence="2" id="KW-0813">Transport</keyword>
<comment type="caution">
    <text evidence="11">The sequence shown here is derived from an EMBL/GenBank/DDBJ whole genome shotgun (WGS) entry which is preliminary data.</text>
</comment>
<proteinExistence type="inferred from homology"/>
<comment type="similarity">
    <text evidence="7">Belongs to the drug/metabolite transporter (DMT) superfamily. Small multidrug resistance (SMR) (TC 2.A.7.1) family. Gdx/SugE subfamily.</text>
</comment>
<dbReference type="PANTHER" id="PTHR30561:SF0">
    <property type="entry name" value="GUANIDINIUM EXPORTER"/>
    <property type="match status" value="1"/>
</dbReference>
<evidence type="ECO:0000256" key="1">
    <source>
        <dbReference type="ARBA" id="ARBA00004651"/>
    </source>
</evidence>
<feature type="transmembrane region" description="Helical" evidence="10">
    <location>
        <begin position="84"/>
        <end position="100"/>
    </location>
</feature>
<dbReference type="RefSeq" id="WP_380687711.1">
    <property type="nucleotide sequence ID" value="NZ_JBHRSS010000003.1"/>
</dbReference>
<reference evidence="12" key="1">
    <citation type="journal article" date="2019" name="Int. J. Syst. Evol. Microbiol.">
        <title>The Global Catalogue of Microorganisms (GCM) 10K type strain sequencing project: providing services to taxonomists for standard genome sequencing and annotation.</title>
        <authorList>
            <consortium name="The Broad Institute Genomics Platform"/>
            <consortium name="The Broad Institute Genome Sequencing Center for Infectious Disease"/>
            <person name="Wu L."/>
            <person name="Ma J."/>
        </authorList>
    </citation>
    <scope>NUCLEOTIDE SEQUENCE [LARGE SCALE GENOMIC DNA]</scope>
    <source>
        <strain evidence="12">KCTC 52640</strain>
    </source>
</reference>
<sequence length="104" mass="10860">MNWLLLIAAGGFEIVGVAGFERLTRHRYATGLMLGISGFALGLTCLRLAMDTIPMAIAYGVFTGIGAVGSTLVGMAFWGDSARPARLACIAMIIIAVVGLKNTL</sequence>
<dbReference type="SUPFAM" id="SSF103481">
    <property type="entry name" value="Multidrug resistance efflux transporter EmrE"/>
    <property type="match status" value="1"/>
</dbReference>
<evidence type="ECO:0000256" key="6">
    <source>
        <dbReference type="ARBA" id="ARBA00023136"/>
    </source>
</evidence>
<dbReference type="PANTHER" id="PTHR30561">
    <property type="entry name" value="SMR FAMILY PROTON-DEPENDENT DRUG EFFLUX TRANSPORTER SUGE"/>
    <property type="match status" value="1"/>
</dbReference>
<evidence type="ECO:0000313" key="11">
    <source>
        <dbReference type="EMBL" id="MFC3103564.1"/>
    </source>
</evidence>
<keyword evidence="3" id="KW-1003">Cell membrane</keyword>
<dbReference type="InterPro" id="IPR045324">
    <property type="entry name" value="Small_multidrug_res"/>
</dbReference>
<feature type="transmembrane region" description="Helical" evidence="10">
    <location>
        <begin position="56"/>
        <end position="78"/>
    </location>
</feature>
<evidence type="ECO:0000256" key="10">
    <source>
        <dbReference type="SAM" id="Phobius"/>
    </source>
</evidence>
<keyword evidence="5 10" id="KW-1133">Transmembrane helix</keyword>
<evidence type="ECO:0000256" key="5">
    <source>
        <dbReference type="ARBA" id="ARBA00022989"/>
    </source>
</evidence>
<keyword evidence="4 9" id="KW-0812">Transmembrane</keyword>
<dbReference type="EMBL" id="JBHRSS010000003">
    <property type="protein sequence ID" value="MFC3103564.1"/>
    <property type="molecule type" value="Genomic_DNA"/>
</dbReference>
<evidence type="ECO:0000256" key="3">
    <source>
        <dbReference type="ARBA" id="ARBA00022475"/>
    </source>
</evidence>
<dbReference type="Gene3D" id="1.10.3730.20">
    <property type="match status" value="1"/>
</dbReference>
<evidence type="ECO:0000256" key="7">
    <source>
        <dbReference type="ARBA" id="ARBA00038151"/>
    </source>
</evidence>
<evidence type="ECO:0000313" key="12">
    <source>
        <dbReference type="Proteomes" id="UP001595462"/>
    </source>
</evidence>